<keyword evidence="2 3" id="KW-0040">ANK repeat</keyword>
<protein>
    <submittedName>
        <fullName evidence="4">Ankyrin repeat-containing domain,Ankyrin repeat</fullName>
    </submittedName>
</protein>
<feature type="non-terminal residue" evidence="4">
    <location>
        <position position="187"/>
    </location>
</feature>
<feature type="repeat" description="ANK" evidence="3">
    <location>
        <begin position="134"/>
        <end position="166"/>
    </location>
</feature>
<dbReference type="PRINTS" id="PR01415">
    <property type="entry name" value="ANKYRIN"/>
</dbReference>
<evidence type="ECO:0000313" key="5">
    <source>
        <dbReference type="Proteomes" id="UP000325440"/>
    </source>
</evidence>
<dbReference type="PROSITE" id="PS50088">
    <property type="entry name" value="ANK_REPEAT"/>
    <property type="match status" value="2"/>
</dbReference>
<dbReference type="Proteomes" id="UP000325440">
    <property type="component" value="Unassembled WGS sequence"/>
</dbReference>
<keyword evidence="5" id="KW-1185">Reference proteome</keyword>
<keyword evidence="1" id="KW-0677">Repeat</keyword>
<name>A0A5E4NIM1_9HEMI</name>
<accession>A0A5E4NIM1</accession>
<dbReference type="AlphaFoldDB" id="A0A5E4NIM1"/>
<dbReference type="SMART" id="SM00248">
    <property type="entry name" value="ANK"/>
    <property type="match status" value="3"/>
</dbReference>
<evidence type="ECO:0000256" key="2">
    <source>
        <dbReference type="ARBA" id="ARBA00023043"/>
    </source>
</evidence>
<dbReference type="Pfam" id="PF12796">
    <property type="entry name" value="Ank_2"/>
    <property type="match status" value="1"/>
</dbReference>
<dbReference type="SUPFAM" id="SSF48403">
    <property type="entry name" value="Ankyrin repeat"/>
    <property type="match status" value="1"/>
</dbReference>
<dbReference type="EMBL" id="CABPRJ010002240">
    <property type="protein sequence ID" value="VVC42995.1"/>
    <property type="molecule type" value="Genomic_DNA"/>
</dbReference>
<dbReference type="InterPro" id="IPR002110">
    <property type="entry name" value="Ankyrin_rpt"/>
</dbReference>
<dbReference type="PANTHER" id="PTHR24198:SF165">
    <property type="entry name" value="ANKYRIN REPEAT-CONTAINING PROTEIN-RELATED"/>
    <property type="match status" value="1"/>
</dbReference>
<dbReference type="InterPro" id="IPR036770">
    <property type="entry name" value="Ankyrin_rpt-contain_sf"/>
</dbReference>
<evidence type="ECO:0000313" key="4">
    <source>
        <dbReference type="EMBL" id="VVC42995.1"/>
    </source>
</evidence>
<organism evidence="4 5">
    <name type="scientific">Cinara cedri</name>
    <dbReference type="NCBI Taxonomy" id="506608"/>
    <lineage>
        <taxon>Eukaryota</taxon>
        <taxon>Metazoa</taxon>
        <taxon>Ecdysozoa</taxon>
        <taxon>Arthropoda</taxon>
        <taxon>Hexapoda</taxon>
        <taxon>Insecta</taxon>
        <taxon>Pterygota</taxon>
        <taxon>Neoptera</taxon>
        <taxon>Paraneoptera</taxon>
        <taxon>Hemiptera</taxon>
        <taxon>Sternorrhyncha</taxon>
        <taxon>Aphidomorpha</taxon>
        <taxon>Aphidoidea</taxon>
        <taxon>Aphididae</taxon>
        <taxon>Lachninae</taxon>
        <taxon>Cinara</taxon>
    </lineage>
</organism>
<sequence>MYEELKRILGEIDLELGKGNSDDVIARIEEGLKKAGYDYIVEEWKKEGKSNINYPLVNYLFPYAKFNITLLHIAAQNNYKNVVETFLGIKGIHVNAEDRNGAIPLHWAVKDNAIDVVTILVQAEDIEVNAQNKNGNTPLHWVVVQGNAEIVNALVEKGADVNAQNKNGNTPLHFAVVEDNAEIVNAL</sequence>
<dbReference type="Gene3D" id="1.25.40.20">
    <property type="entry name" value="Ankyrin repeat-containing domain"/>
    <property type="match status" value="2"/>
</dbReference>
<evidence type="ECO:0000256" key="1">
    <source>
        <dbReference type="ARBA" id="ARBA00022737"/>
    </source>
</evidence>
<feature type="repeat" description="ANK" evidence="3">
    <location>
        <begin position="167"/>
        <end position="187"/>
    </location>
</feature>
<reference evidence="4 5" key="1">
    <citation type="submission" date="2019-08" db="EMBL/GenBank/DDBJ databases">
        <authorList>
            <person name="Alioto T."/>
            <person name="Alioto T."/>
            <person name="Gomez Garrido J."/>
        </authorList>
    </citation>
    <scope>NUCLEOTIDE SEQUENCE [LARGE SCALE GENOMIC DNA]</scope>
</reference>
<dbReference type="Pfam" id="PF00023">
    <property type="entry name" value="Ank"/>
    <property type="match status" value="1"/>
</dbReference>
<evidence type="ECO:0000256" key="3">
    <source>
        <dbReference type="PROSITE-ProRule" id="PRU00023"/>
    </source>
</evidence>
<dbReference type="PANTHER" id="PTHR24198">
    <property type="entry name" value="ANKYRIN REPEAT AND PROTEIN KINASE DOMAIN-CONTAINING PROTEIN"/>
    <property type="match status" value="1"/>
</dbReference>
<gene>
    <name evidence="4" type="ORF">CINCED_3A009376</name>
</gene>
<dbReference type="OrthoDB" id="8175398at2759"/>
<dbReference type="PROSITE" id="PS50297">
    <property type="entry name" value="ANK_REP_REGION"/>
    <property type="match status" value="2"/>
</dbReference>
<proteinExistence type="predicted"/>